<dbReference type="Pfam" id="PF13041">
    <property type="entry name" value="PPR_2"/>
    <property type="match status" value="1"/>
</dbReference>
<dbReference type="GO" id="GO:0005634">
    <property type="term" value="C:nucleus"/>
    <property type="evidence" value="ECO:0007669"/>
    <property type="project" value="TreeGrafter"/>
</dbReference>
<reference evidence="2 3" key="1">
    <citation type="submission" date="2024-05" db="EMBL/GenBank/DDBJ databases">
        <authorList>
            <person name="Wallberg A."/>
        </authorList>
    </citation>
    <scope>NUCLEOTIDE SEQUENCE [LARGE SCALE GENOMIC DNA]</scope>
</reference>
<name>A0AAV2PV83_MEGNR</name>
<dbReference type="EMBL" id="CAXKWB010001760">
    <property type="protein sequence ID" value="CAL4065404.1"/>
    <property type="molecule type" value="Genomic_DNA"/>
</dbReference>
<dbReference type="GO" id="GO:0005739">
    <property type="term" value="C:mitochondrion"/>
    <property type="evidence" value="ECO:0007669"/>
    <property type="project" value="TreeGrafter"/>
</dbReference>
<dbReference type="InterPro" id="IPR033490">
    <property type="entry name" value="LRP130"/>
</dbReference>
<feature type="repeat" description="PPR" evidence="1">
    <location>
        <begin position="183"/>
        <end position="217"/>
    </location>
</feature>
<dbReference type="PANTHER" id="PTHR46669:SF1">
    <property type="entry name" value="LEUCINE-RICH PPR MOTIF-CONTAINING PROTEIN, MITOCHONDRIAL"/>
    <property type="match status" value="1"/>
</dbReference>
<feature type="repeat" description="PPR" evidence="1">
    <location>
        <begin position="218"/>
        <end position="252"/>
    </location>
</feature>
<dbReference type="GO" id="GO:0070129">
    <property type="term" value="P:regulation of mitochondrial translation"/>
    <property type="evidence" value="ECO:0007669"/>
    <property type="project" value="TreeGrafter"/>
</dbReference>
<dbReference type="InterPro" id="IPR002885">
    <property type="entry name" value="PPR_rpt"/>
</dbReference>
<feature type="non-terminal residue" evidence="2">
    <location>
        <position position="1"/>
    </location>
</feature>
<sequence>LAADGMAALLRTRSVLRVFNGFIYNFGHKTPHYELFTRVNKPAVQLQPAIARSFAVHQNVQTDNVASQVLDQSLMRIDKDLRQTGRIPLKEVKNIFAELKRIQSVSTTQSLLMIRCCGNLVPDVLQEDRTKLVDDLWTTLQQLEVPFDISHYNALLRVYLENENKFSPIEFLAKLEQQGIEPNRVTYQRLIERYCQDGDIEGASKILEFMKEQQQVINENIFNSLIMGHSRANDMESASGILDIMRGAGLEPSSTTYTALLVGYAEQGDMPSIRTTIKACDDNGQGLHDRELMEVCTALAAKGHNLEFKEVLDMMRHSGGYNQEARNLILRLVNMGCEDGAVEMLDTMSPLLREDGDFAPSGIFMIQQLIIARRPIVKILEICHKLKTNGKNIYAFETALHAALEHQQFDAALALMRVMLDEGKPIRNHYFWPFILHYGNAGEGDKIYKVLEEMQKFELNANLETMRNYILPSLLKIEADNDTVIGKLKEIGINVNYVLNGLMANILDQRDLPAAVALSARQTYRMT</sequence>
<dbReference type="InterPro" id="IPR011990">
    <property type="entry name" value="TPR-like_helical_dom_sf"/>
</dbReference>
<dbReference type="PROSITE" id="PS51375">
    <property type="entry name" value="PPR"/>
    <property type="match status" value="2"/>
</dbReference>
<dbReference type="Proteomes" id="UP001497623">
    <property type="component" value="Unassembled WGS sequence"/>
</dbReference>
<proteinExistence type="predicted"/>
<dbReference type="NCBIfam" id="TIGR00756">
    <property type="entry name" value="PPR"/>
    <property type="match status" value="1"/>
</dbReference>
<dbReference type="PANTHER" id="PTHR46669">
    <property type="entry name" value="LEUCINE-RICH PPR MOTIF-CONTAINING PROTEIN, MITOCHONDRIAL"/>
    <property type="match status" value="1"/>
</dbReference>
<evidence type="ECO:0008006" key="4">
    <source>
        <dbReference type="Google" id="ProtNLM"/>
    </source>
</evidence>
<organism evidence="2 3">
    <name type="scientific">Meganyctiphanes norvegica</name>
    <name type="common">Northern krill</name>
    <name type="synonym">Thysanopoda norvegica</name>
    <dbReference type="NCBI Taxonomy" id="48144"/>
    <lineage>
        <taxon>Eukaryota</taxon>
        <taxon>Metazoa</taxon>
        <taxon>Ecdysozoa</taxon>
        <taxon>Arthropoda</taxon>
        <taxon>Crustacea</taxon>
        <taxon>Multicrustacea</taxon>
        <taxon>Malacostraca</taxon>
        <taxon>Eumalacostraca</taxon>
        <taxon>Eucarida</taxon>
        <taxon>Euphausiacea</taxon>
        <taxon>Euphausiidae</taxon>
        <taxon>Meganyctiphanes</taxon>
    </lineage>
</organism>
<evidence type="ECO:0000313" key="2">
    <source>
        <dbReference type="EMBL" id="CAL4065404.1"/>
    </source>
</evidence>
<dbReference type="Gene3D" id="1.25.40.10">
    <property type="entry name" value="Tetratricopeptide repeat domain"/>
    <property type="match status" value="2"/>
</dbReference>
<accession>A0AAV2PV83</accession>
<keyword evidence="3" id="KW-1185">Reference proteome</keyword>
<evidence type="ECO:0000256" key="1">
    <source>
        <dbReference type="PROSITE-ProRule" id="PRU00708"/>
    </source>
</evidence>
<comment type="caution">
    <text evidence="2">The sequence shown here is derived from an EMBL/GenBank/DDBJ whole genome shotgun (WGS) entry which is preliminary data.</text>
</comment>
<dbReference type="AlphaFoldDB" id="A0AAV2PV83"/>
<gene>
    <name evidence="2" type="ORF">MNOR_LOCUS4732</name>
</gene>
<protein>
    <recommendedName>
        <fullName evidence="4">Leucine-rich PPR motif-containing protein, mitochondrial</fullName>
    </recommendedName>
</protein>
<feature type="non-terminal residue" evidence="2">
    <location>
        <position position="527"/>
    </location>
</feature>
<evidence type="ECO:0000313" key="3">
    <source>
        <dbReference type="Proteomes" id="UP001497623"/>
    </source>
</evidence>
<dbReference type="GO" id="GO:0003730">
    <property type="term" value="F:mRNA 3'-UTR binding"/>
    <property type="evidence" value="ECO:0007669"/>
    <property type="project" value="TreeGrafter"/>
</dbReference>
<dbReference type="Pfam" id="PF13812">
    <property type="entry name" value="PPR_3"/>
    <property type="match status" value="1"/>
</dbReference>